<dbReference type="GO" id="GO:0017069">
    <property type="term" value="F:snRNA binding"/>
    <property type="evidence" value="ECO:0007669"/>
    <property type="project" value="TreeGrafter"/>
</dbReference>
<protein>
    <recommendedName>
        <fullName evidence="2">RNA methyltransferase</fullName>
        <ecNumber evidence="2">2.1.1.-</ecNumber>
    </recommendedName>
</protein>
<organism evidence="4 5">
    <name type="scientific">Allomyces macrogynus (strain ATCC 38327)</name>
    <name type="common">Allomyces javanicus var. macrogynus</name>
    <dbReference type="NCBI Taxonomy" id="578462"/>
    <lineage>
        <taxon>Eukaryota</taxon>
        <taxon>Fungi</taxon>
        <taxon>Fungi incertae sedis</taxon>
        <taxon>Blastocladiomycota</taxon>
        <taxon>Blastocladiomycetes</taxon>
        <taxon>Blastocladiales</taxon>
        <taxon>Blastocladiaceae</taxon>
        <taxon>Allomyces</taxon>
    </lineage>
</organism>
<dbReference type="STRING" id="578462.A0A0L0SFJ5"/>
<name>A0A0L0SFJ5_ALLM3</name>
<gene>
    <name evidence="4" type="ORF">AMAG_18752</name>
</gene>
<keyword evidence="1 2" id="KW-0949">S-adenosyl-L-methionine</keyword>
<reference evidence="5" key="2">
    <citation type="submission" date="2009-11" db="EMBL/GenBank/DDBJ databases">
        <title>The Genome Sequence of Allomyces macrogynus strain ATCC 38327.</title>
        <authorList>
            <consortium name="The Broad Institute Genome Sequencing Platform"/>
            <person name="Russ C."/>
            <person name="Cuomo C."/>
            <person name="Shea T."/>
            <person name="Young S.K."/>
            <person name="Zeng Q."/>
            <person name="Koehrsen M."/>
            <person name="Haas B."/>
            <person name="Borodovsky M."/>
            <person name="Guigo R."/>
            <person name="Alvarado L."/>
            <person name="Berlin A."/>
            <person name="Borenstein D."/>
            <person name="Chen Z."/>
            <person name="Engels R."/>
            <person name="Freedman E."/>
            <person name="Gellesch M."/>
            <person name="Goldberg J."/>
            <person name="Griggs A."/>
            <person name="Gujja S."/>
            <person name="Heiman D."/>
            <person name="Hepburn T."/>
            <person name="Howarth C."/>
            <person name="Jen D."/>
            <person name="Larson L."/>
            <person name="Lewis B."/>
            <person name="Mehta T."/>
            <person name="Park D."/>
            <person name="Pearson M."/>
            <person name="Roberts A."/>
            <person name="Saif S."/>
            <person name="Shenoy N."/>
            <person name="Sisk P."/>
            <person name="Stolte C."/>
            <person name="Sykes S."/>
            <person name="Walk T."/>
            <person name="White J."/>
            <person name="Yandava C."/>
            <person name="Burger G."/>
            <person name="Gray M.W."/>
            <person name="Holland P.W.H."/>
            <person name="King N."/>
            <person name="Lang F.B.F."/>
            <person name="Roger A.J."/>
            <person name="Ruiz-Trillo I."/>
            <person name="Lander E."/>
            <person name="Nusbaum C."/>
        </authorList>
    </citation>
    <scope>NUCLEOTIDE SEQUENCE [LARGE SCALE GENOMIC DNA]</scope>
    <source>
        <strain evidence="5">ATCC 38327</strain>
    </source>
</reference>
<dbReference type="GO" id="GO:0040031">
    <property type="term" value="P:snRNA modification"/>
    <property type="evidence" value="ECO:0007669"/>
    <property type="project" value="TreeGrafter"/>
</dbReference>
<dbReference type="Gene3D" id="3.40.50.150">
    <property type="entry name" value="Vaccinia Virus protein VP39"/>
    <property type="match status" value="1"/>
</dbReference>
<evidence type="ECO:0000256" key="1">
    <source>
        <dbReference type="PROSITE-ProRule" id="PRU00848"/>
    </source>
</evidence>
<dbReference type="GO" id="GO:0008173">
    <property type="term" value="F:RNA methyltransferase activity"/>
    <property type="evidence" value="ECO:0007669"/>
    <property type="project" value="UniProtKB-UniRule"/>
</dbReference>
<sequence length="197" mass="22150">MDKHRDHFETKRRSYRLPFPHGNYSGYYGLRPVDSDPRVAIIPGYEIAGKVVLDVGCNSGALTLRLASLHRPKWMLGIDIDGHLIRDAARHAHHEYSLAGGSDNKPGYFPDAMVAIHGPTPLPDGWRKDRYFVSSLSELPDLVDCVRKHVRWGDDTSSAVLPDTLRFATADVAKDDLSALAGKFDTILAYVRLRLWW</sequence>
<keyword evidence="5" id="KW-1185">Reference proteome</keyword>
<dbReference type="EC" id="2.1.1.-" evidence="2"/>
<dbReference type="GO" id="GO:0008171">
    <property type="term" value="F:O-methyltransferase activity"/>
    <property type="evidence" value="ECO:0007669"/>
    <property type="project" value="UniProtKB-UniRule"/>
</dbReference>
<dbReference type="SUPFAM" id="SSF53335">
    <property type="entry name" value="S-adenosyl-L-methionine-dependent methyltransferases"/>
    <property type="match status" value="1"/>
</dbReference>
<dbReference type="VEuPathDB" id="FungiDB:AMAG_18752"/>
<keyword evidence="2" id="KW-0489">Methyltransferase</keyword>
<dbReference type="PROSITE" id="PS51515">
    <property type="entry name" value="BIN3_SAM"/>
    <property type="match status" value="1"/>
</dbReference>
<keyword evidence="2" id="KW-0808">Transferase</keyword>
<dbReference type="InterPro" id="IPR029063">
    <property type="entry name" value="SAM-dependent_MTases_sf"/>
</dbReference>
<evidence type="ECO:0000313" key="5">
    <source>
        <dbReference type="Proteomes" id="UP000054350"/>
    </source>
</evidence>
<dbReference type="GO" id="GO:0032259">
    <property type="term" value="P:methylation"/>
    <property type="evidence" value="ECO:0007669"/>
    <property type="project" value="UniProtKB-KW"/>
</dbReference>
<dbReference type="OrthoDB" id="540004at2759"/>
<comment type="similarity">
    <text evidence="2">Belongs to the methyltransferase superfamily.</text>
</comment>
<dbReference type="AlphaFoldDB" id="A0A0L0SFJ5"/>
<dbReference type="Proteomes" id="UP000054350">
    <property type="component" value="Unassembled WGS sequence"/>
</dbReference>
<evidence type="ECO:0000313" key="4">
    <source>
        <dbReference type="EMBL" id="KNE61209.1"/>
    </source>
</evidence>
<evidence type="ECO:0000259" key="3">
    <source>
        <dbReference type="PROSITE" id="PS51515"/>
    </source>
</evidence>
<dbReference type="InterPro" id="IPR039772">
    <property type="entry name" value="Bin3-like"/>
</dbReference>
<dbReference type="EMBL" id="GG745337">
    <property type="protein sequence ID" value="KNE61209.1"/>
    <property type="molecule type" value="Genomic_DNA"/>
</dbReference>
<reference evidence="4 5" key="1">
    <citation type="submission" date="2009-11" db="EMBL/GenBank/DDBJ databases">
        <title>Annotation of Allomyces macrogynus ATCC 38327.</title>
        <authorList>
            <consortium name="The Broad Institute Genome Sequencing Platform"/>
            <person name="Russ C."/>
            <person name="Cuomo C."/>
            <person name="Burger G."/>
            <person name="Gray M.W."/>
            <person name="Holland P.W.H."/>
            <person name="King N."/>
            <person name="Lang F.B.F."/>
            <person name="Roger A.J."/>
            <person name="Ruiz-Trillo I."/>
            <person name="Young S.K."/>
            <person name="Zeng Q."/>
            <person name="Gargeya S."/>
            <person name="Fitzgerald M."/>
            <person name="Haas B."/>
            <person name="Abouelleil A."/>
            <person name="Alvarado L."/>
            <person name="Arachchi H.M."/>
            <person name="Berlin A."/>
            <person name="Chapman S.B."/>
            <person name="Gearin G."/>
            <person name="Goldberg J."/>
            <person name="Griggs A."/>
            <person name="Gujja S."/>
            <person name="Hansen M."/>
            <person name="Heiman D."/>
            <person name="Howarth C."/>
            <person name="Larimer J."/>
            <person name="Lui A."/>
            <person name="MacDonald P.J.P."/>
            <person name="McCowen C."/>
            <person name="Montmayeur A."/>
            <person name="Murphy C."/>
            <person name="Neiman D."/>
            <person name="Pearson M."/>
            <person name="Priest M."/>
            <person name="Roberts A."/>
            <person name="Saif S."/>
            <person name="Shea T."/>
            <person name="Sisk P."/>
            <person name="Stolte C."/>
            <person name="Sykes S."/>
            <person name="Wortman J."/>
            <person name="Nusbaum C."/>
            <person name="Birren B."/>
        </authorList>
    </citation>
    <scope>NUCLEOTIDE SEQUENCE [LARGE SCALE GENOMIC DNA]</scope>
    <source>
        <strain evidence="4 5">ATCC 38327</strain>
    </source>
</reference>
<proteinExistence type="inferred from homology"/>
<evidence type="ECO:0000256" key="2">
    <source>
        <dbReference type="RuleBase" id="RU367087"/>
    </source>
</evidence>
<accession>A0A0L0SFJ5</accession>
<feature type="domain" description="Bin3-type SAM" evidence="3">
    <location>
        <begin position="36"/>
        <end position="197"/>
    </location>
</feature>
<dbReference type="eggNOG" id="KOG2899">
    <property type="taxonomic scope" value="Eukaryota"/>
</dbReference>
<dbReference type="PANTHER" id="PTHR12315:SF0">
    <property type="entry name" value="7SK SNRNA METHYLPHOSPHATE CAPPING ENZYME"/>
    <property type="match status" value="1"/>
</dbReference>
<dbReference type="InterPro" id="IPR024160">
    <property type="entry name" value="BIN3_SAM-bd_dom"/>
</dbReference>
<dbReference type="PANTHER" id="PTHR12315">
    <property type="entry name" value="BICOID-INTERACTING PROTEIN RELATED"/>
    <property type="match status" value="1"/>
</dbReference>